<dbReference type="AlphaFoldDB" id="A0A8B7YU83"/>
<feature type="transmembrane region" description="Helical" evidence="12">
    <location>
        <begin position="105"/>
        <end position="130"/>
    </location>
</feature>
<evidence type="ECO:0000259" key="14">
    <source>
        <dbReference type="PROSITE" id="PS50262"/>
    </source>
</evidence>
<evidence type="ECO:0000313" key="15">
    <source>
        <dbReference type="Proteomes" id="UP000694845"/>
    </source>
</evidence>
<evidence type="ECO:0000256" key="10">
    <source>
        <dbReference type="ARBA" id="ARBA00023224"/>
    </source>
</evidence>
<keyword evidence="5 11" id="KW-0297">G-protein coupled receptor</keyword>
<dbReference type="InterPro" id="IPR000405">
    <property type="entry name" value="Galanin_rcpt"/>
</dbReference>
<feature type="domain" description="G-protein coupled receptors family 1 profile" evidence="14">
    <location>
        <begin position="84"/>
        <end position="343"/>
    </location>
</feature>
<dbReference type="PANTHER" id="PTHR45695:SF23">
    <property type="entry name" value="GALANIN-LIKE G-PROTEIN COUPLED RECEPTOR NPR-9"/>
    <property type="match status" value="1"/>
</dbReference>
<dbReference type="PROSITE" id="PS00237">
    <property type="entry name" value="G_PROTEIN_RECEP_F1_1"/>
    <property type="match status" value="1"/>
</dbReference>
<sequence length="403" mass="44653">MATATAASTTAHILGFLLGSTVTPTEITSAGPEAYMASTNATVSVASTPAEIESTAAVQQATAGRAAWLIPVIFGLITVCGVVGNSLVMYVIVRHGHMKTVTNYYIVNLAVTDISFLLCCAPFTATLFVSRDWLFGAFMCKFVFYMMQVTGQCTCLTLTAMSIDRYQAIVHPIRSLKSRTTKVACIVNACIWIGSFLISIPVAVYFNLNFDERENALVCVEVWPDPKLMFPGYAVFSFILLYVIPIFIITVCYSIMLRKLWSRVSPGEPDNAANLQNARQKRRVTRMVLVVVLVFAVCWLPIYIINLWMRLDPNFPKTDATYIFKMAAHTLSYANSSANPFVYAFMGENYRRCFKKAFPICFTQKRQRQPADINTTSRVDQMANFTGATSAGGVRTIETVALD</sequence>
<evidence type="ECO:0000256" key="5">
    <source>
        <dbReference type="ARBA" id="ARBA00023040"/>
    </source>
</evidence>
<evidence type="ECO:0000256" key="4">
    <source>
        <dbReference type="ARBA" id="ARBA00022989"/>
    </source>
</evidence>
<feature type="transmembrane region" description="Helical" evidence="12">
    <location>
        <begin position="183"/>
        <end position="206"/>
    </location>
</feature>
<evidence type="ECO:0000313" key="16">
    <source>
        <dbReference type="RefSeq" id="XP_022096858.1"/>
    </source>
</evidence>
<comment type="subcellular location">
    <subcellularLocation>
        <location evidence="1">Cell membrane</location>
        <topology evidence="1">Multi-pass membrane protein</topology>
    </subcellularLocation>
</comment>
<dbReference type="InterPro" id="IPR000276">
    <property type="entry name" value="GPCR_Rhodpsn"/>
</dbReference>
<evidence type="ECO:0000256" key="7">
    <source>
        <dbReference type="ARBA" id="ARBA00023157"/>
    </source>
</evidence>
<feature type="signal peptide" evidence="13">
    <location>
        <begin position="1"/>
        <end position="19"/>
    </location>
</feature>
<keyword evidence="7" id="KW-1015">Disulfide bond</keyword>
<keyword evidence="4 12" id="KW-1133">Transmembrane helix</keyword>
<dbReference type="Pfam" id="PF00001">
    <property type="entry name" value="7tm_1"/>
    <property type="match status" value="1"/>
</dbReference>
<keyword evidence="13" id="KW-0732">Signal</keyword>
<evidence type="ECO:0000256" key="9">
    <source>
        <dbReference type="ARBA" id="ARBA00023180"/>
    </source>
</evidence>
<dbReference type="SMART" id="SM01381">
    <property type="entry name" value="7TM_GPCR_Srsx"/>
    <property type="match status" value="1"/>
</dbReference>
<dbReference type="OMA" id="LYQMGHP"/>
<gene>
    <name evidence="16" type="primary">LOC110982618</name>
</gene>
<proteinExistence type="inferred from homology"/>
<dbReference type="PRINTS" id="PR00237">
    <property type="entry name" value="GPCRRHODOPSN"/>
</dbReference>
<keyword evidence="15" id="KW-1185">Reference proteome</keyword>
<dbReference type="FunFam" id="1.20.1070.10:FF:000291">
    <property type="entry name" value="Predicted protein"/>
    <property type="match status" value="1"/>
</dbReference>
<keyword evidence="6 12" id="KW-0472">Membrane</keyword>
<evidence type="ECO:0000256" key="2">
    <source>
        <dbReference type="ARBA" id="ARBA00022475"/>
    </source>
</evidence>
<protein>
    <submittedName>
        <fullName evidence="16">G-protein coupled receptor 54-like</fullName>
    </submittedName>
</protein>
<feature type="transmembrane region" description="Helical" evidence="12">
    <location>
        <begin position="287"/>
        <end position="309"/>
    </location>
</feature>
<dbReference type="PRINTS" id="PR00663">
    <property type="entry name" value="GALANINR"/>
</dbReference>
<dbReference type="PANTHER" id="PTHR45695">
    <property type="entry name" value="LEUCOKININ RECEPTOR-RELATED"/>
    <property type="match status" value="1"/>
</dbReference>
<dbReference type="GO" id="GO:0005886">
    <property type="term" value="C:plasma membrane"/>
    <property type="evidence" value="ECO:0007669"/>
    <property type="project" value="UniProtKB-SubCell"/>
</dbReference>
<evidence type="ECO:0000256" key="3">
    <source>
        <dbReference type="ARBA" id="ARBA00022692"/>
    </source>
</evidence>
<dbReference type="RefSeq" id="XP_022096858.1">
    <property type="nucleotide sequence ID" value="XM_022241166.1"/>
</dbReference>
<dbReference type="Gene3D" id="1.20.1070.10">
    <property type="entry name" value="Rhodopsin 7-helix transmembrane proteins"/>
    <property type="match status" value="1"/>
</dbReference>
<keyword evidence="2" id="KW-1003">Cell membrane</keyword>
<dbReference type="CDD" id="cd15095">
    <property type="entry name" value="7tmA_KiSS1R"/>
    <property type="match status" value="1"/>
</dbReference>
<dbReference type="GeneID" id="110982618"/>
<keyword evidence="3 11" id="KW-0812">Transmembrane</keyword>
<dbReference type="Proteomes" id="UP000694845">
    <property type="component" value="Unplaced"/>
</dbReference>
<dbReference type="GO" id="GO:0004930">
    <property type="term" value="F:G protein-coupled receptor activity"/>
    <property type="evidence" value="ECO:0007669"/>
    <property type="project" value="UniProtKB-KW"/>
</dbReference>
<organism evidence="15 16">
    <name type="scientific">Acanthaster planci</name>
    <name type="common">Crown-of-thorns starfish</name>
    <dbReference type="NCBI Taxonomy" id="133434"/>
    <lineage>
        <taxon>Eukaryota</taxon>
        <taxon>Metazoa</taxon>
        <taxon>Echinodermata</taxon>
        <taxon>Eleutherozoa</taxon>
        <taxon>Asterozoa</taxon>
        <taxon>Asteroidea</taxon>
        <taxon>Valvatacea</taxon>
        <taxon>Valvatida</taxon>
        <taxon>Acanthasteridae</taxon>
        <taxon>Acanthaster</taxon>
    </lineage>
</organism>
<evidence type="ECO:0000256" key="6">
    <source>
        <dbReference type="ARBA" id="ARBA00023136"/>
    </source>
</evidence>
<comment type="similarity">
    <text evidence="11">Belongs to the G-protein coupled receptor 1 family.</text>
</comment>
<evidence type="ECO:0000256" key="13">
    <source>
        <dbReference type="SAM" id="SignalP"/>
    </source>
</evidence>
<evidence type="ECO:0000256" key="8">
    <source>
        <dbReference type="ARBA" id="ARBA00023170"/>
    </source>
</evidence>
<feature type="transmembrane region" description="Helical" evidence="12">
    <location>
        <begin position="142"/>
        <end position="163"/>
    </location>
</feature>
<dbReference type="SUPFAM" id="SSF81321">
    <property type="entry name" value="Family A G protein-coupled receptor-like"/>
    <property type="match status" value="1"/>
</dbReference>
<dbReference type="KEGG" id="aplc:110982618"/>
<evidence type="ECO:0000256" key="11">
    <source>
        <dbReference type="RuleBase" id="RU000688"/>
    </source>
</evidence>
<keyword evidence="9" id="KW-0325">Glycoprotein</keyword>
<feature type="transmembrane region" description="Helical" evidence="12">
    <location>
        <begin position="68"/>
        <end position="93"/>
    </location>
</feature>
<keyword evidence="10 11" id="KW-0807">Transducer</keyword>
<name>A0A8B7YU83_ACAPL</name>
<reference evidence="16" key="1">
    <citation type="submission" date="2025-08" db="UniProtKB">
        <authorList>
            <consortium name="RefSeq"/>
        </authorList>
    </citation>
    <scope>IDENTIFICATION</scope>
</reference>
<feature type="chain" id="PRO_5034433881" evidence="13">
    <location>
        <begin position="20"/>
        <end position="403"/>
    </location>
</feature>
<dbReference type="PROSITE" id="PS50262">
    <property type="entry name" value="G_PROTEIN_RECEP_F1_2"/>
    <property type="match status" value="1"/>
</dbReference>
<evidence type="ECO:0000256" key="1">
    <source>
        <dbReference type="ARBA" id="ARBA00004651"/>
    </source>
</evidence>
<dbReference type="OrthoDB" id="2132067at2759"/>
<evidence type="ECO:0000256" key="12">
    <source>
        <dbReference type="SAM" id="Phobius"/>
    </source>
</evidence>
<accession>A0A8B7YU83</accession>
<keyword evidence="8 11" id="KW-0675">Receptor</keyword>
<dbReference type="InterPro" id="IPR017452">
    <property type="entry name" value="GPCR_Rhodpsn_7TM"/>
</dbReference>
<feature type="transmembrane region" description="Helical" evidence="12">
    <location>
        <begin position="233"/>
        <end position="256"/>
    </location>
</feature>